<dbReference type="RefSeq" id="WP_344626845.1">
    <property type="nucleotide sequence ID" value="NZ_BAAALD010000080.1"/>
</dbReference>
<protein>
    <recommendedName>
        <fullName evidence="3">Integrase</fullName>
    </recommendedName>
</protein>
<evidence type="ECO:0008006" key="3">
    <source>
        <dbReference type="Google" id="ProtNLM"/>
    </source>
</evidence>
<evidence type="ECO:0000313" key="1">
    <source>
        <dbReference type="EMBL" id="GAA1110705.1"/>
    </source>
</evidence>
<organism evidence="1 2">
    <name type="scientific">Kitasatospora arboriphila</name>
    <dbReference type="NCBI Taxonomy" id="258052"/>
    <lineage>
        <taxon>Bacteria</taxon>
        <taxon>Bacillati</taxon>
        <taxon>Actinomycetota</taxon>
        <taxon>Actinomycetes</taxon>
        <taxon>Kitasatosporales</taxon>
        <taxon>Streptomycetaceae</taxon>
        <taxon>Kitasatospora</taxon>
    </lineage>
</organism>
<evidence type="ECO:0000313" key="2">
    <source>
        <dbReference type="Proteomes" id="UP001499987"/>
    </source>
</evidence>
<reference evidence="2" key="1">
    <citation type="journal article" date="2019" name="Int. J. Syst. Evol. Microbiol.">
        <title>The Global Catalogue of Microorganisms (GCM) 10K type strain sequencing project: providing services to taxonomists for standard genome sequencing and annotation.</title>
        <authorList>
            <consortium name="The Broad Institute Genomics Platform"/>
            <consortium name="The Broad Institute Genome Sequencing Center for Infectious Disease"/>
            <person name="Wu L."/>
            <person name="Ma J."/>
        </authorList>
    </citation>
    <scope>NUCLEOTIDE SEQUENCE [LARGE SCALE GENOMIC DNA]</scope>
    <source>
        <strain evidence="2">JCM 13002</strain>
    </source>
</reference>
<name>A0ABP4ELD8_9ACTN</name>
<keyword evidence="2" id="KW-1185">Reference proteome</keyword>
<dbReference type="EMBL" id="BAAALD010000080">
    <property type="protein sequence ID" value="GAA1110705.1"/>
    <property type="molecule type" value="Genomic_DNA"/>
</dbReference>
<gene>
    <name evidence="1" type="ORF">GCM10009663_60160</name>
</gene>
<dbReference type="Proteomes" id="UP001499987">
    <property type="component" value="Unassembled WGS sequence"/>
</dbReference>
<sequence length="123" mass="14365">MRPQDEYRPATDTEWREFEEHFDKRKLELGSCGRPYATPCSHEHACIRCPMLHIDPKMLDRLAEIEADLLSRRERAEAEGWLGEIEGIDLTLTFLNGKREEALRLAAKDRVDLGMPARREKMK</sequence>
<comment type="caution">
    <text evidence="1">The sequence shown here is derived from an EMBL/GenBank/DDBJ whole genome shotgun (WGS) entry which is preliminary data.</text>
</comment>
<accession>A0ABP4ELD8</accession>
<proteinExistence type="predicted"/>